<dbReference type="OrthoDB" id="5370059at2759"/>
<name>A0A267GZH3_9PLAT</name>
<dbReference type="InterPro" id="IPR000408">
    <property type="entry name" value="Reg_chr_condens"/>
</dbReference>
<dbReference type="Pfam" id="PF00415">
    <property type="entry name" value="RCC1"/>
    <property type="match status" value="2"/>
</dbReference>
<dbReference type="PANTHER" id="PTHR46849:SF1">
    <property type="entry name" value="RCC1 DOMAIN-CONTAINING PROTEIN 1"/>
    <property type="match status" value="1"/>
</dbReference>
<evidence type="ECO:0000313" key="2">
    <source>
        <dbReference type="EMBL" id="PAA90679.1"/>
    </source>
</evidence>
<protein>
    <submittedName>
        <fullName evidence="2">Uncharacterized protein</fullName>
    </submittedName>
</protein>
<dbReference type="PROSITE" id="PS00626">
    <property type="entry name" value="RCC1_2"/>
    <property type="match status" value="1"/>
</dbReference>
<dbReference type="Gene3D" id="2.130.10.30">
    <property type="entry name" value="Regulator of chromosome condensation 1/beta-lactamase-inhibitor protein II"/>
    <property type="match status" value="1"/>
</dbReference>
<gene>
    <name evidence="2" type="ORF">BOX15_Mlig022174g1</name>
</gene>
<dbReference type="STRING" id="282301.A0A267GZH3"/>
<organism evidence="2 3">
    <name type="scientific">Macrostomum lignano</name>
    <dbReference type="NCBI Taxonomy" id="282301"/>
    <lineage>
        <taxon>Eukaryota</taxon>
        <taxon>Metazoa</taxon>
        <taxon>Spiralia</taxon>
        <taxon>Lophotrochozoa</taxon>
        <taxon>Platyhelminthes</taxon>
        <taxon>Rhabditophora</taxon>
        <taxon>Macrostomorpha</taxon>
        <taxon>Macrostomida</taxon>
        <taxon>Macrostomidae</taxon>
        <taxon>Macrostomum</taxon>
    </lineage>
</organism>
<accession>A0A267GZH3</accession>
<keyword evidence="3" id="KW-1185">Reference proteome</keyword>
<sequence>LECSGSLCWNSTLTSNEDYIYIGGPYLSVAESADGDSPIIYLVCSSGLFTMAIKKVDGEILPLRKADGFAVTDQVLLAILSGVIYSKTMHDIVKAIKNKLDTIVLHPIQFNLNNDARSISFKSIHTTSNEVFSITSDEALCKLCNVVSCSAISIVEPTCPFRVRQIACGNDHCVVLANNGSVLSMGVGSHGQLGHGDLADLTFPKQVDSLSILSIVSVSAGGWHSAFLSSTGDLYMCGWNESMQLGIKNTSLCSEPEPLDLPPELSDGSMIDEVVSGVSCGHRHTVLWTERNTIFCLGGSTNLSDKRKVLLGDSFRVVTIGHKSTVYHGQSAILCKSFDFGFAVYCQS</sequence>
<feature type="repeat" description="RCC1" evidence="1">
    <location>
        <begin position="180"/>
        <end position="231"/>
    </location>
</feature>
<evidence type="ECO:0000313" key="3">
    <source>
        <dbReference type="Proteomes" id="UP000215902"/>
    </source>
</evidence>
<comment type="caution">
    <text evidence="2">The sequence shown here is derived from an EMBL/GenBank/DDBJ whole genome shotgun (WGS) entry which is preliminary data.</text>
</comment>
<evidence type="ECO:0000256" key="1">
    <source>
        <dbReference type="PROSITE-ProRule" id="PRU00235"/>
    </source>
</evidence>
<dbReference type="EMBL" id="NIVC01000105">
    <property type="protein sequence ID" value="PAA90679.1"/>
    <property type="molecule type" value="Genomic_DNA"/>
</dbReference>
<dbReference type="Proteomes" id="UP000215902">
    <property type="component" value="Unassembled WGS sequence"/>
</dbReference>
<feature type="repeat" description="RCC1" evidence="1">
    <location>
        <begin position="232"/>
        <end position="291"/>
    </location>
</feature>
<dbReference type="PRINTS" id="PR00633">
    <property type="entry name" value="RCCNDNSATION"/>
</dbReference>
<dbReference type="AlphaFoldDB" id="A0A267GZH3"/>
<feature type="non-terminal residue" evidence="2">
    <location>
        <position position="1"/>
    </location>
</feature>
<dbReference type="InterPro" id="IPR009091">
    <property type="entry name" value="RCC1/BLIP-II"/>
</dbReference>
<dbReference type="SUPFAM" id="SSF50985">
    <property type="entry name" value="RCC1/BLIP-II"/>
    <property type="match status" value="1"/>
</dbReference>
<dbReference type="PANTHER" id="PTHR46849">
    <property type="entry name" value="RCC1 DOMAIN-CONTAINING PROTEIN 1"/>
    <property type="match status" value="1"/>
</dbReference>
<proteinExistence type="predicted"/>
<dbReference type="PROSITE" id="PS50012">
    <property type="entry name" value="RCC1_3"/>
    <property type="match status" value="2"/>
</dbReference>
<reference evidence="2 3" key="1">
    <citation type="submission" date="2017-06" db="EMBL/GenBank/DDBJ databases">
        <title>A platform for efficient transgenesis in Macrostomum lignano, a flatworm model organism for stem cell research.</title>
        <authorList>
            <person name="Berezikov E."/>
        </authorList>
    </citation>
    <scope>NUCLEOTIDE SEQUENCE [LARGE SCALE GENOMIC DNA]</scope>
    <source>
        <strain evidence="2">DV1</strain>
        <tissue evidence="2">Whole organism</tissue>
    </source>
</reference>
<dbReference type="InterPro" id="IPR052830">
    <property type="entry name" value="RCC1_domain-containing"/>
</dbReference>